<dbReference type="Proteomes" id="UP000323439">
    <property type="component" value="Unassembled WGS sequence"/>
</dbReference>
<dbReference type="OrthoDB" id="146030at2157"/>
<evidence type="ECO:0000313" key="4">
    <source>
        <dbReference type="Proteomes" id="UP000323439"/>
    </source>
</evidence>
<dbReference type="Gene3D" id="1.20.58.290">
    <property type="entry name" value="Hypothetical membrane protein ta0354_69_121"/>
    <property type="match status" value="1"/>
</dbReference>
<dbReference type="InterPro" id="IPR007386">
    <property type="entry name" value="DUF447_N"/>
</dbReference>
<evidence type="ECO:0000313" key="3">
    <source>
        <dbReference type="EMBL" id="SDA37145.1"/>
    </source>
</evidence>
<sequence>MQIDLSKIGMEKGHQYETIITTADIDGNLNAAPIGVICRGSDKVMCRIFKGIHTLDNIISQREFVVNITHNPLLFTWSLLDNLMEEDFNEDKSIKNADCYFKCEVTDLKEAVTQSDPIRKKSEAIVIKADVCELIINNPVNAYNRAFGYVIESLANYSKLDLVDYEKRKYYLDSFREAYRVVRKVGSKMDKKAMENIKEKINEKGYDV</sequence>
<dbReference type="Gene3D" id="2.30.110.10">
    <property type="entry name" value="Electron Transport, Fmn-binding Protein, Chain A"/>
    <property type="match status" value="1"/>
</dbReference>
<feature type="domain" description="DUF447" evidence="2">
    <location>
        <begin position="144"/>
        <end position="199"/>
    </location>
</feature>
<evidence type="ECO:0000259" key="1">
    <source>
        <dbReference type="Pfam" id="PF04289"/>
    </source>
</evidence>
<dbReference type="InterPro" id="IPR049288">
    <property type="entry name" value="DUF447_C"/>
</dbReference>
<dbReference type="EMBL" id="FMXB01000001">
    <property type="protein sequence ID" value="SDA37145.1"/>
    <property type="molecule type" value="Genomic_DNA"/>
</dbReference>
<feature type="domain" description="DUF447" evidence="1">
    <location>
        <begin position="16"/>
        <end position="114"/>
    </location>
</feature>
<organism evidence="3 4">
    <name type="scientific">Methanobrevibacter millerae</name>
    <dbReference type="NCBI Taxonomy" id="230361"/>
    <lineage>
        <taxon>Archaea</taxon>
        <taxon>Methanobacteriati</taxon>
        <taxon>Methanobacteriota</taxon>
        <taxon>Methanomada group</taxon>
        <taxon>Methanobacteria</taxon>
        <taxon>Methanobacteriales</taxon>
        <taxon>Methanobacteriaceae</taxon>
        <taxon>Methanobrevibacter</taxon>
    </lineage>
</organism>
<dbReference type="AlphaFoldDB" id="A0A1G5UWJ1"/>
<accession>A0A1G5UWJ1</accession>
<evidence type="ECO:0008006" key="5">
    <source>
        <dbReference type="Google" id="ProtNLM"/>
    </source>
</evidence>
<dbReference type="RefSeq" id="WP_149730715.1">
    <property type="nucleotide sequence ID" value="NZ_FMXB01000001.1"/>
</dbReference>
<dbReference type="InterPro" id="IPR012349">
    <property type="entry name" value="Split_barrel_FMN-bd"/>
</dbReference>
<protein>
    <recommendedName>
        <fullName evidence="5">DUF447 family protein</fullName>
    </recommendedName>
</protein>
<reference evidence="3 4" key="1">
    <citation type="submission" date="2016-10" db="EMBL/GenBank/DDBJ databases">
        <authorList>
            <person name="Varghese N."/>
            <person name="Submissions S."/>
        </authorList>
    </citation>
    <scope>NUCLEOTIDE SEQUENCE [LARGE SCALE GENOMIC DNA]</scope>
    <source>
        <strain evidence="3 4">DSM 16643</strain>
    </source>
</reference>
<dbReference type="SUPFAM" id="SSF50475">
    <property type="entry name" value="FMN-binding split barrel"/>
    <property type="match status" value="1"/>
</dbReference>
<name>A0A1G5UWJ1_9EURY</name>
<keyword evidence="4" id="KW-1185">Reference proteome</keyword>
<evidence type="ECO:0000259" key="2">
    <source>
        <dbReference type="Pfam" id="PF20766"/>
    </source>
</evidence>
<dbReference type="Pfam" id="PF20766">
    <property type="entry name" value="DUF447_C"/>
    <property type="match status" value="1"/>
</dbReference>
<proteinExistence type="predicted"/>
<dbReference type="Pfam" id="PF04289">
    <property type="entry name" value="DUF447_N"/>
    <property type="match status" value="1"/>
</dbReference>
<gene>
    <name evidence="3" type="ORF">SAMN02910315_00056</name>
</gene>